<evidence type="ECO:0000313" key="2">
    <source>
        <dbReference type="EMBL" id="KAL1524776.1"/>
    </source>
</evidence>
<proteinExistence type="predicted"/>
<evidence type="ECO:0000256" key="1">
    <source>
        <dbReference type="SAM" id="MobiDB-lite"/>
    </source>
</evidence>
<feature type="compositionally biased region" description="Polar residues" evidence="1">
    <location>
        <begin position="1"/>
        <end position="11"/>
    </location>
</feature>
<name>A0AB34JVK5_PRYPA</name>
<gene>
    <name evidence="2" type="ORF">AB1Y20_019658</name>
</gene>
<dbReference type="Proteomes" id="UP001515480">
    <property type="component" value="Unassembled WGS sequence"/>
</dbReference>
<sequence length="128" mass="14387">MPRNPTQTDKPSTPEDPSWDGSPLTRYAWQKELPRRLARISPSFRTLCEYGYTVERSKVICANPTHRDHLYINNVAKQSFADPCDILTFNLYTHSRYGSQHDRARAAHVPCRGLGRSVGSGGGGRGQK</sequence>
<feature type="region of interest" description="Disordered" evidence="1">
    <location>
        <begin position="1"/>
        <end position="23"/>
    </location>
</feature>
<organism evidence="2 3">
    <name type="scientific">Prymnesium parvum</name>
    <name type="common">Toxic golden alga</name>
    <dbReference type="NCBI Taxonomy" id="97485"/>
    <lineage>
        <taxon>Eukaryota</taxon>
        <taxon>Haptista</taxon>
        <taxon>Haptophyta</taxon>
        <taxon>Prymnesiophyceae</taxon>
        <taxon>Prymnesiales</taxon>
        <taxon>Prymnesiaceae</taxon>
        <taxon>Prymnesium</taxon>
    </lineage>
</organism>
<comment type="caution">
    <text evidence="2">The sequence shown here is derived from an EMBL/GenBank/DDBJ whole genome shotgun (WGS) entry which is preliminary data.</text>
</comment>
<dbReference type="EMBL" id="JBGBPQ010000005">
    <property type="protein sequence ID" value="KAL1524776.1"/>
    <property type="molecule type" value="Genomic_DNA"/>
</dbReference>
<evidence type="ECO:0000313" key="3">
    <source>
        <dbReference type="Proteomes" id="UP001515480"/>
    </source>
</evidence>
<keyword evidence="3" id="KW-1185">Reference proteome</keyword>
<dbReference type="AlphaFoldDB" id="A0AB34JVK5"/>
<reference evidence="2 3" key="1">
    <citation type="journal article" date="2024" name="Science">
        <title>Giant polyketide synthase enzymes in the biosynthesis of giant marine polyether toxins.</title>
        <authorList>
            <person name="Fallon T.R."/>
            <person name="Shende V.V."/>
            <person name="Wierzbicki I.H."/>
            <person name="Pendleton A.L."/>
            <person name="Watervoot N.F."/>
            <person name="Auber R.P."/>
            <person name="Gonzalez D.J."/>
            <person name="Wisecaver J.H."/>
            <person name="Moore B.S."/>
        </authorList>
    </citation>
    <scope>NUCLEOTIDE SEQUENCE [LARGE SCALE GENOMIC DNA]</scope>
    <source>
        <strain evidence="2 3">12B1</strain>
    </source>
</reference>
<accession>A0AB34JVK5</accession>
<protein>
    <submittedName>
        <fullName evidence="2">Uncharacterized protein</fullName>
    </submittedName>
</protein>